<dbReference type="InterPro" id="IPR002885">
    <property type="entry name" value="PPR_rpt"/>
</dbReference>
<reference evidence="3" key="1">
    <citation type="submission" date="2023-10" db="EMBL/GenBank/DDBJ databases">
        <authorList>
            <person name="Chen Y."/>
            <person name="Shah S."/>
            <person name="Dougan E. K."/>
            <person name="Thang M."/>
            <person name="Chan C."/>
        </authorList>
    </citation>
    <scope>NUCLEOTIDE SEQUENCE [LARGE SCALE GENOMIC DNA]</scope>
</reference>
<feature type="repeat" description="PPR" evidence="2">
    <location>
        <begin position="115"/>
        <end position="149"/>
    </location>
</feature>
<evidence type="ECO:0008006" key="5">
    <source>
        <dbReference type="Google" id="ProtNLM"/>
    </source>
</evidence>
<dbReference type="EMBL" id="CAUYUJ010001896">
    <property type="protein sequence ID" value="CAK0798206.1"/>
    <property type="molecule type" value="Genomic_DNA"/>
</dbReference>
<keyword evidence="4" id="KW-1185">Reference proteome</keyword>
<gene>
    <name evidence="3" type="ORF">PCOR1329_LOCUS7031</name>
</gene>
<evidence type="ECO:0000313" key="3">
    <source>
        <dbReference type="EMBL" id="CAK0798206.1"/>
    </source>
</evidence>
<feature type="repeat" description="PPR" evidence="2">
    <location>
        <begin position="80"/>
        <end position="114"/>
    </location>
</feature>
<keyword evidence="1" id="KW-0677">Repeat</keyword>
<accession>A0ABN9PYN4</accession>
<dbReference type="Pfam" id="PF13041">
    <property type="entry name" value="PPR_2"/>
    <property type="match status" value="1"/>
</dbReference>
<dbReference type="Pfam" id="PF13812">
    <property type="entry name" value="PPR_3"/>
    <property type="match status" value="1"/>
</dbReference>
<dbReference type="PANTHER" id="PTHR47447">
    <property type="entry name" value="OS03G0856100 PROTEIN"/>
    <property type="match status" value="1"/>
</dbReference>
<evidence type="ECO:0000313" key="4">
    <source>
        <dbReference type="Proteomes" id="UP001189429"/>
    </source>
</evidence>
<organism evidence="3 4">
    <name type="scientific">Prorocentrum cordatum</name>
    <dbReference type="NCBI Taxonomy" id="2364126"/>
    <lineage>
        <taxon>Eukaryota</taxon>
        <taxon>Sar</taxon>
        <taxon>Alveolata</taxon>
        <taxon>Dinophyceae</taxon>
        <taxon>Prorocentrales</taxon>
        <taxon>Prorocentraceae</taxon>
        <taxon>Prorocentrum</taxon>
    </lineage>
</organism>
<dbReference type="Gene3D" id="1.25.40.10">
    <property type="entry name" value="Tetratricopeptide repeat domain"/>
    <property type="match status" value="2"/>
</dbReference>
<dbReference type="Proteomes" id="UP001189429">
    <property type="component" value="Unassembled WGS sequence"/>
</dbReference>
<name>A0ABN9PYN4_9DINO</name>
<dbReference type="PROSITE" id="PS51375">
    <property type="entry name" value="PPR"/>
    <property type="match status" value="3"/>
</dbReference>
<evidence type="ECO:0000256" key="1">
    <source>
        <dbReference type="ARBA" id="ARBA00022737"/>
    </source>
</evidence>
<comment type="caution">
    <text evidence="3">The sequence shown here is derived from an EMBL/GenBank/DDBJ whole genome shotgun (WGS) entry which is preliminary data.</text>
</comment>
<dbReference type="NCBIfam" id="TIGR00756">
    <property type="entry name" value="PPR"/>
    <property type="match status" value="3"/>
</dbReference>
<proteinExistence type="predicted"/>
<dbReference type="PANTHER" id="PTHR47447:SF21">
    <property type="entry name" value="PENTACOTRIPEPTIDE-REPEAT REGION OF PRORP DOMAIN-CONTAINING PROTEIN"/>
    <property type="match status" value="1"/>
</dbReference>
<protein>
    <recommendedName>
        <fullName evidence="5">Pentacotripeptide-repeat region of PRORP domain-containing protein</fullName>
    </recommendedName>
</protein>
<sequence>MQRRGIAPDSILFNSILDGCAHRQMRGLTEQVLHDMEAAGVPPSNFTLSILVKLYSRCGDLEAAIGVVEEYPRKYRFKLNAQVYTCLMAACISHGRMATALEVHGSMKRAGCQSDAKTYHTLLSGCIRHGNLEGAVALLDDALGRAPPVRPSREVAEGVLLMAQRRGRAADLALPLLARLQAAGVAVSERVARGLPRQAGRAAPGA</sequence>
<evidence type="ECO:0000256" key="2">
    <source>
        <dbReference type="PROSITE-ProRule" id="PRU00708"/>
    </source>
</evidence>
<feature type="repeat" description="PPR" evidence="2">
    <location>
        <begin position="9"/>
        <end position="43"/>
    </location>
</feature>
<dbReference type="InterPro" id="IPR011990">
    <property type="entry name" value="TPR-like_helical_dom_sf"/>
</dbReference>